<dbReference type="InterPro" id="IPR002656">
    <property type="entry name" value="Acyl_transf_3_dom"/>
</dbReference>
<keyword evidence="6 7" id="KW-0472">Membrane</keyword>
<organism evidence="9 10">
    <name type="scientific">Aquipluma nitroreducens</name>
    <dbReference type="NCBI Taxonomy" id="2010828"/>
    <lineage>
        <taxon>Bacteria</taxon>
        <taxon>Pseudomonadati</taxon>
        <taxon>Bacteroidota</taxon>
        <taxon>Bacteroidia</taxon>
        <taxon>Marinilabiliales</taxon>
        <taxon>Prolixibacteraceae</taxon>
        <taxon>Aquipluma</taxon>
    </lineage>
</organism>
<feature type="transmembrane region" description="Helical" evidence="7">
    <location>
        <begin position="175"/>
        <end position="191"/>
    </location>
</feature>
<feature type="transmembrane region" description="Helical" evidence="7">
    <location>
        <begin position="25"/>
        <end position="53"/>
    </location>
</feature>
<dbReference type="PANTHER" id="PTHR40074:SF2">
    <property type="entry name" value="O-ACETYLTRANSFERASE WECH"/>
    <property type="match status" value="1"/>
</dbReference>
<dbReference type="GO" id="GO:0016413">
    <property type="term" value="F:O-acetyltransferase activity"/>
    <property type="evidence" value="ECO:0007669"/>
    <property type="project" value="TreeGrafter"/>
</dbReference>
<dbReference type="GO" id="GO:0005886">
    <property type="term" value="C:plasma membrane"/>
    <property type="evidence" value="ECO:0007669"/>
    <property type="project" value="UniProtKB-SubCell"/>
</dbReference>
<evidence type="ECO:0000256" key="2">
    <source>
        <dbReference type="ARBA" id="ARBA00007400"/>
    </source>
</evidence>
<feature type="transmembrane region" description="Helical" evidence="7">
    <location>
        <begin position="307"/>
        <end position="329"/>
    </location>
</feature>
<dbReference type="GO" id="GO:0009246">
    <property type="term" value="P:enterobacterial common antigen biosynthetic process"/>
    <property type="evidence" value="ECO:0007669"/>
    <property type="project" value="TreeGrafter"/>
</dbReference>
<dbReference type="PANTHER" id="PTHR40074">
    <property type="entry name" value="O-ACETYLTRANSFERASE WECH"/>
    <property type="match status" value="1"/>
</dbReference>
<gene>
    <name evidence="9" type="ORF">AQPE_1265</name>
</gene>
<name>A0A5K7S6G4_9BACT</name>
<evidence type="ECO:0000256" key="4">
    <source>
        <dbReference type="ARBA" id="ARBA00022692"/>
    </source>
</evidence>
<feature type="transmembrane region" description="Helical" evidence="7">
    <location>
        <begin position="65"/>
        <end position="85"/>
    </location>
</feature>
<evidence type="ECO:0000313" key="10">
    <source>
        <dbReference type="Proteomes" id="UP001193389"/>
    </source>
</evidence>
<reference evidence="9" key="1">
    <citation type="journal article" date="2020" name="Int. J. Syst. Evol. Microbiol.">
        <title>Aquipluma nitroreducens gen. nov. sp. nov., a novel facultatively anaerobic bacterium isolated from a freshwater lake.</title>
        <authorList>
            <person name="Watanabe M."/>
            <person name="Kojima H."/>
            <person name="Fukui M."/>
        </authorList>
    </citation>
    <scope>NUCLEOTIDE SEQUENCE</scope>
    <source>
        <strain evidence="9">MeG22</strain>
    </source>
</reference>
<dbReference type="KEGG" id="anf:AQPE_1265"/>
<keyword evidence="4 7" id="KW-0812">Transmembrane</keyword>
<keyword evidence="10" id="KW-1185">Reference proteome</keyword>
<feature type="transmembrane region" description="Helical" evidence="7">
    <location>
        <begin position="280"/>
        <end position="301"/>
    </location>
</feature>
<protein>
    <submittedName>
        <fullName evidence="9">Integral membrane protein</fullName>
    </submittedName>
</protein>
<feature type="transmembrane region" description="Helical" evidence="7">
    <location>
        <begin position="144"/>
        <end position="163"/>
    </location>
</feature>
<keyword evidence="3" id="KW-1003">Cell membrane</keyword>
<accession>A0A5K7S6G4</accession>
<feature type="transmembrane region" description="Helical" evidence="7">
    <location>
        <begin position="113"/>
        <end position="132"/>
    </location>
</feature>
<feature type="domain" description="Acyltransferase 3" evidence="8">
    <location>
        <begin position="1"/>
        <end position="323"/>
    </location>
</feature>
<keyword evidence="5 7" id="KW-1133">Transmembrane helix</keyword>
<evidence type="ECO:0000256" key="1">
    <source>
        <dbReference type="ARBA" id="ARBA00004651"/>
    </source>
</evidence>
<dbReference type="Proteomes" id="UP001193389">
    <property type="component" value="Chromosome"/>
</dbReference>
<feature type="transmembrane region" description="Helical" evidence="7">
    <location>
        <begin position="203"/>
        <end position="222"/>
    </location>
</feature>
<dbReference type="Pfam" id="PF01757">
    <property type="entry name" value="Acyl_transf_3"/>
    <property type="match status" value="1"/>
</dbReference>
<evidence type="ECO:0000313" key="9">
    <source>
        <dbReference type="EMBL" id="BBE17116.1"/>
    </source>
</evidence>
<comment type="subcellular location">
    <subcellularLocation>
        <location evidence="1">Cell membrane</location>
        <topology evidence="1">Multi-pass membrane protein</topology>
    </subcellularLocation>
</comment>
<evidence type="ECO:0000256" key="7">
    <source>
        <dbReference type="SAM" id="Phobius"/>
    </source>
</evidence>
<evidence type="ECO:0000256" key="6">
    <source>
        <dbReference type="ARBA" id="ARBA00023136"/>
    </source>
</evidence>
<feature type="transmembrane region" description="Helical" evidence="7">
    <location>
        <begin position="242"/>
        <end position="259"/>
    </location>
</feature>
<sequence>MVVQIHTGEFFYISPEGGVLNGPGAFWVAIFNSLFRCAVLLFVMISGYFLFPVKDELPTFFRKKFTRVLFPFLIWCVIYAIYQFMRGNADLSATLINILHIPVNYGTQVGHLWYVYMLLGIYLFAPVISPWLQTAPKQQIRFYLIVWAITMTIPYIHLVFPEIWGECFWNKTPMLYYFSGFLGFAVLGFYIKRFHAQKSKGDYLLGFILLLLGYAITAYIFASRLNTAKSIPELELSWGYDTINVAMLALGFFMLIKNLTFRNPNSWFARLIEDISLKSYGIYLLHIIVLNTTYSLMISWINGQEYLFPLISLVTFVSSYLVIKLISYLPGSKYITR</sequence>
<dbReference type="EMBL" id="AP018694">
    <property type="protein sequence ID" value="BBE17116.1"/>
    <property type="molecule type" value="Genomic_DNA"/>
</dbReference>
<dbReference type="AlphaFoldDB" id="A0A5K7S6G4"/>
<evidence type="ECO:0000259" key="8">
    <source>
        <dbReference type="Pfam" id="PF01757"/>
    </source>
</evidence>
<evidence type="ECO:0000256" key="3">
    <source>
        <dbReference type="ARBA" id="ARBA00022475"/>
    </source>
</evidence>
<proteinExistence type="inferred from homology"/>
<evidence type="ECO:0000256" key="5">
    <source>
        <dbReference type="ARBA" id="ARBA00022989"/>
    </source>
</evidence>
<comment type="similarity">
    <text evidence="2">Belongs to the acyltransferase 3 family.</text>
</comment>